<dbReference type="Proteomes" id="UP000229401">
    <property type="component" value="Unassembled WGS sequence"/>
</dbReference>
<evidence type="ECO:0000256" key="1">
    <source>
        <dbReference type="SAM" id="Phobius"/>
    </source>
</evidence>
<reference evidence="3" key="1">
    <citation type="submission" date="2017-09" db="EMBL/GenBank/DDBJ databases">
        <title>Depth-based differentiation of microbial function through sediment-hosted aquifers and enrichment of novel symbionts in the deep terrestrial subsurface.</title>
        <authorList>
            <person name="Probst A.J."/>
            <person name="Ladd B."/>
            <person name="Jarett J.K."/>
            <person name="Geller-Mcgrath D.E."/>
            <person name="Sieber C.M.K."/>
            <person name="Emerson J.B."/>
            <person name="Anantharaman K."/>
            <person name="Thomas B.C."/>
            <person name="Malmstrom R."/>
            <person name="Stieglmeier M."/>
            <person name="Klingl A."/>
            <person name="Woyke T."/>
            <person name="Ryan C.M."/>
            <person name="Banfield J.F."/>
        </authorList>
    </citation>
    <scope>NUCLEOTIDE SEQUENCE [LARGE SCALE GENOMIC DNA]</scope>
</reference>
<accession>A0A2M7QIY2</accession>
<proteinExistence type="predicted"/>
<evidence type="ECO:0000313" key="3">
    <source>
        <dbReference type="Proteomes" id="UP000229401"/>
    </source>
</evidence>
<keyword evidence="1" id="KW-0472">Membrane</keyword>
<sequence length="188" mass="22342">MSNNNSVFGFDKSGYLQDSEIEELYLEKLKLVNNKEVQDKLFRASFYDPRKSDIYFSSVESANKGKEIADKLDKMAAEEFLSSDYVYQWFDELSGASLFKVVNKNVLKPLKGGDKKHMIKKLLQFVRTHRLWVLIALIVIFLFYWFQVRPVKIRSYCDWVARSKDYHWRVTKYYNDNYNSCLHEKGLK</sequence>
<dbReference type="EMBL" id="PFLI01000061">
    <property type="protein sequence ID" value="PIY72297.1"/>
    <property type="molecule type" value="Genomic_DNA"/>
</dbReference>
<organism evidence="2 3">
    <name type="scientific">Candidatus Roizmanbacteria bacterium CG_4_10_14_0_8_um_filter_33_9</name>
    <dbReference type="NCBI Taxonomy" id="1974826"/>
    <lineage>
        <taxon>Bacteria</taxon>
        <taxon>Candidatus Roizmaniibacteriota</taxon>
    </lineage>
</organism>
<gene>
    <name evidence="2" type="ORF">COY87_01710</name>
</gene>
<name>A0A2M7QIY2_9BACT</name>
<evidence type="ECO:0000313" key="2">
    <source>
        <dbReference type="EMBL" id="PIY72297.1"/>
    </source>
</evidence>
<keyword evidence="1" id="KW-1133">Transmembrane helix</keyword>
<comment type="caution">
    <text evidence="2">The sequence shown here is derived from an EMBL/GenBank/DDBJ whole genome shotgun (WGS) entry which is preliminary data.</text>
</comment>
<keyword evidence="1" id="KW-0812">Transmembrane</keyword>
<feature type="transmembrane region" description="Helical" evidence="1">
    <location>
        <begin position="128"/>
        <end position="146"/>
    </location>
</feature>
<protein>
    <submittedName>
        <fullName evidence="2">Uncharacterized protein</fullName>
    </submittedName>
</protein>
<dbReference type="AlphaFoldDB" id="A0A2M7QIY2"/>